<evidence type="ECO:0000313" key="3">
    <source>
        <dbReference type="Proteomes" id="UP000024635"/>
    </source>
</evidence>
<feature type="transmembrane region" description="Helical" evidence="1">
    <location>
        <begin position="94"/>
        <end position="116"/>
    </location>
</feature>
<organism evidence="2 3">
    <name type="scientific">Ancylostoma ceylanicum</name>
    <dbReference type="NCBI Taxonomy" id="53326"/>
    <lineage>
        <taxon>Eukaryota</taxon>
        <taxon>Metazoa</taxon>
        <taxon>Ecdysozoa</taxon>
        <taxon>Nematoda</taxon>
        <taxon>Chromadorea</taxon>
        <taxon>Rhabditida</taxon>
        <taxon>Rhabditina</taxon>
        <taxon>Rhabditomorpha</taxon>
        <taxon>Strongyloidea</taxon>
        <taxon>Ancylostomatidae</taxon>
        <taxon>Ancylostomatinae</taxon>
        <taxon>Ancylostoma</taxon>
    </lineage>
</organism>
<feature type="transmembrane region" description="Helical" evidence="1">
    <location>
        <begin position="58"/>
        <end position="88"/>
    </location>
</feature>
<sequence length="162" mass="18107">MPDVLHCFRSTHPDEPLLIQRIYLGFSLILFTIISYVLNMLLLLIATRTSILDRLFGLHVISLIMASVVYLLANTFALIPTVVGALYIKDPWNGILSVADNLGYLALMFTTTNIAVDRFTSFFLPQVTVFSQSGNHNERLMASWIRTSATARRVIVAVCCTP</sequence>
<dbReference type="Proteomes" id="UP000024635">
    <property type="component" value="Unassembled WGS sequence"/>
</dbReference>
<evidence type="ECO:0000313" key="2">
    <source>
        <dbReference type="EMBL" id="EYC10486.1"/>
    </source>
</evidence>
<keyword evidence="3" id="KW-1185">Reference proteome</keyword>
<proteinExistence type="predicted"/>
<keyword evidence="1" id="KW-0472">Membrane</keyword>
<keyword evidence="1" id="KW-0812">Transmembrane</keyword>
<protein>
    <submittedName>
        <fullName evidence="2">Uncharacterized protein</fullName>
    </submittedName>
</protein>
<dbReference type="OrthoDB" id="5853375at2759"/>
<dbReference type="EMBL" id="JARK01001391">
    <property type="protein sequence ID" value="EYC10486.1"/>
    <property type="molecule type" value="Genomic_DNA"/>
</dbReference>
<feature type="transmembrane region" description="Helical" evidence="1">
    <location>
        <begin position="22"/>
        <end position="46"/>
    </location>
</feature>
<keyword evidence="1" id="KW-1133">Transmembrane helix</keyword>
<name>A0A016U6D8_9BILA</name>
<evidence type="ECO:0000256" key="1">
    <source>
        <dbReference type="SAM" id="Phobius"/>
    </source>
</evidence>
<dbReference type="AlphaFoldDB" id="A0A016U6D8"/>
<accession>A0A016U6D8</accession>
<reference evidence="3" key="1">
    <citation type="journal article" date="2015" name="Nat. Genet.">
        <title>The genome and transcriptome of the zoonotic hookworm Ancylostoma ceylanicum identify infection-specific gene families.</title>
        <authorList>
            <person name="Schwarz E.M."/>
            <person name="Hu Y."/>
            <person name="Antoshechkin I."/>
            <person name="Miller M.M."/>
            <person name="Sternberg P.W."/>
            <person name="Aroian R.V."/>
        </authorList>
    </citation>
    <scope>NUCLEOTIDE SEQUENCE</scope>
    <source>
        <strain evidence="3">HY135</strain>
    </source>
</reference>
<gene>
    <name evidence="2" type="primary">Acey_s0055.g2581</name>
    <name evidence="2" type="ORF">Y032_0055g2581</name>
</gene>
<comment type="caution">
    <text evidence="2">The sequence shown here is derived from an EMBL/GenBank/DDBJ whole genome shotgun (WGS) entry which is preliminary data.</text>
</comment>
<dbReference type="Gene3D" id="1.20.1070.10">
    <property type="entry name" value="Rhodopsin 7-helix transmembrane proteins"/>
    <property type="match status" value="1"/>
</dbReference>